<evidence type="ECO:0000313" key="3">
    <source>
        <dbReference type="Proteomes" id="UP000057389"/>
    </source>
</evidence>
<evidence type="ECO:0000256" key="1">
    <source>
        <dbReference type="SAM" id="Phobius"/>
    </source>
</evidence>
<sequence length="216" mass="24760">MVQQWNQLSDKFLALSQREKWLLFVCGFVGLFMLLFSLVVEPAYNELQAKENQLMSLSQSNQRQQGELLVLQAKLNRDPDKDINLEYKKLLVESQELSLQLAEVVDGLISPSQMSQLLESVLNAGSGLKLESLESLKPEAISNNQETSEYSGYFLHPVRMELTGSYFDISAYLQSLESLPVSYYWRTFQYSVEEYPKARLVFEVYTLGTRQEFIGG</sequence>
<protein>
    <submittedName>
        <fullName evidence="2">MSHA biogenesis protein MshJ</fullName>
    </submittedName>
</protein>
<dbReference type="InterPro" id="IPR014717">
    <property type="entry name" value="Transl_elong_EF1B/ribsomal_bS6"/>
</dbReference>
<gene>
    <name evidence="2" type="ORF">APQ14_01350</name>
</gene>
<organism evidence="2 3">
    <name type="scientific">Vibrio toranzoniae</name>
    <dbReference type="NCBI Taxonomy" id="1194427"/>
    <lineage>
        <taxon>Bacteria</taxon>
        <taxon>Pseudomonadati</taxon>
        <taxon>Pseudomonadota</taxon>
        <taxon>Gammaproteobacteria</taxon>
        <taxon>Vibrionales</taxon>
        <taxon>Vibrionaceae</taxon>
        <taxon>Vibrio</taxon>
    </lineage>
</organism>
<proteinExistence type="predicted"/>
<keyword evidence="1" id="KW-1133">Transmembrane helix</keyword>
<keyword evidence="1" id="KW-0812">Transmembrane</keyword>
<keyword evidence="1" id="KW-0472">Membrane</keyword>
<dbReference type="InterPro" id="IPR007690">
    <property type="entry name" value="T2SS_GspM"/>
</dbReference>
<dbReference type="GO" id="GO:0015627">
    <property type="term" value="C:type II protein secretion system complex"/>
    <property type="evidence" value="ECO:0007669"/>
    <property type="project" value="InterPro"/>
</dbReference>
<dbReference type="Proteomes" id="UP000057389">
    <property type="component" value="Unassembled WGS sequence"/>
</dbReference>
<dbReference type="Gene3D" id="3.30.70.60">
    <property type="match status" value="1"/>
</dbReference>
<dbReference type="GO" id="GO:0015628">
    <property type="term" value="P:protein secretion by the type II secretion system"/>
    <property type="evidence" value="ECO:0007669"/>
    <property type="project" value="InterPro"/>
</dbReference>
<reference evidence="2 3" key="1">
    <citation type="submission" date="2015-11" db="EMBL/GenBank/DDBJ databases">
        <title>Draft WGS of Vibrio toranzoniae.</title>
        <authorList>
            <person name="Lasa A."/>
            <person name="Romalde J.L."/>
        </authorList>
    </citation>
    <scope>NUCLEOTIDE SEQUENCE [LARGE SCALE GENOMIC DNA]</scope>
    <source>
        <strain evidence="2 3">Vb 10.8</strain>
    </source>
</reference>
<comment type="caution">
    <text evidence="2">The sequence shown here is derived from an EMBL/GenBank/DDBJ whole genome shotgun (WGS) entry which is preliminary data.</text>
</comment>
<keyword evidence="3" id="KW-1185">Reference proteome</keyword>
<evidence type="ECO:0000313" key="2">
    <source>
        <dbReference type="EMBL" id="KWU02111.1"/>
    </source>
</evidence>
<feature type="transmembrane region" description="Helical" evidence="1">
    <location>
        <begin position="21"/>
        <end position="40"/>
    </location>
</feature>
<dbReference type="EMBL" id="LMXU01000004">
    <property type="protein sequence ID" value="KWU02111.1"/>
    <property type="molecule type" value="Genomic_DNA"/>
</dbReference>
<name>A0A109DAX1_9VIBR</name>
<dbReference type="Pfam" id="PF04612">
    <property type="entry name" value="T2SSM"/>
    <property type="match status" value="1"/>
</dbReference>
<dbReference type="AlphaFoldDB" id="A0A109DAX1"/>
<accession>A0A109DAX1</accession>